<proteinExistence type="predicted"/>
<evidence type="ECO:0000313" key="2">
    <source>
        <dbReference type="Proteomes" id="UP000494256"/>
    </source>
</evidence>
<name>A0A8S0ZSG1_ARCPL</name>
<dbReference type="Proteomes" id="UP000494256">
    <property type="component" value="Unassembled WGS sequence"/>
</dbReference>
<accession>A0A8S0ZSG1</accession>
<reference evidence="1 2" key="1">
    <citation type="submission" date="2020-04" db="EMBL/GenBank/DDBJ databases">
        <authorList>
            <person name="Wallbank WR R."/>
            <person name="Pardo Diaz C."/>
            <person name="Kozak K."/>
            <person name="Martin S."/>
            <person name="Jiggins C."/>
            <person name="Moest M."/>
            <person name="Warren A I."/>
            <person name="Byers J.R.P. K."/>
            <person name="Montejo-Kovacevich G."/>
            <person name="Yen C E."/>
        </authorList>
    </citation>
    <scope>NUCLEOTIDE SEQUENCE [LARGE SCALE GENOMIC DNA]</scope>
</reference>
<organism evidence="1 2">
    <name type="scientific">Arctia plantaginis</name>
    <name type="common">Wood tiger moth</name>
    <name type="synonym">Phalaena plantaginis</name>
    <dbReference type="NCBI Taxonomy" id="874455"/>
    <lineage>
        <taxon>Eukaryota</taxon>
        <taxon>Metazoa</taxon>
        <taxon>Ecdysozoa</taxon>
        <taxon>Arthropoda</taxon>
        <taxon>Hexapoda</taxon>
        <taxon>Insecta</taxon>
        <taxon>Pterygota</taxon>
        <taxon>Neoptera</taxon>
        <taxon>Endopterygota</taxon>
        <taxon>Lepidoptera</taxon>
        <taxon>Glossata</taxon>
        <taxon>Ditrysia</taxon>
        <taxon>Noctuoidea</taxon>
        <taxon>Erebidae</taxon>
        <taxon>Arctiinae</taxon>
        <taxon>Arctia</taxon>
    </lineage>
</organism>
<comment type="caution">
    <text evidence="1">The sequence shown here is derived from an EMBL/GenBank/DDBJ whole genome shotgun (WGS) entry which is preliminary data.</text>
</comment>
<evidence type="ECO:0000313" key="1">
    <source>
        <dbReference type="EMBL" id="CAB3236241.1"/>
    </source>
</evidence>
<dbReference type="EMBL" id="CADEBD010000300">
    <property type="protein sequence ID" value="CAB3236241.1"/>
    <property type="molecule type" value="Genomic_DNA"/>
</dbReference>
<protein>
    <submittedName>
        <fullName evidence="1">Uncharacterized protein</fullName>
    </submittedName>
</protein>
<sequence>MEVLAYYTTLVRRVDIGFGVLARKPPRGAPWKRWRWYCFLLVLLEERIIASGQYSSRRGSRSSALGQGLVQQGGRVCRLPCWLFALRSMEEETSVKNLMAGPCRGHSFSADSGGERRTGSACTHTTTEQAVGRSLPVNRRHIVIPRRALWLSLAALIGGRGSWLNRPDREEDNLSKKFPESRVLVRGQGMHG</sequence>
<dbReference type="OrthoDB" id="7431570at2759"/>
<dbReference type="AlphaFoldDB" id="A0A8S0ZSG1"/>
<gene>
    <name evidence="1" type="ORF">APLA_LOCUS7328</name>
</gene>